<evidence type="ECO:0000256" key="2">
    <source>
        <dbReference type="ARBA" id="ARBA00005811"/>
    </source>
</evidence>
<evidence type="ECO:0000313" key="9">
    <source>
        <dbReference type="EMBL" id="KIX14577.1"/>
    </source>
</evidence>
<keyword evidence="6 8" id="KW-0472">Membrane</keyword>
<dbReference type="InterPro" id="IPR003400">
    <property type="entry name" value="ExbD"/>
</dbReference>
<evidence type="ECO:0000313" key="10">
    <source>
        <dbReference type="Proteomes" id="UP000032233"/>
    </source>
</evidence>
<evidence type="ECO:0000256" key="8">
    <source>
        <dbReference type="SAM" id="Phobius"/>
    </source>
</evidence>
<reference evidence="9 10" key="1">
    <citation type="submission" date="2013-11" db="EMBL/GenBank/DDBJ databases">
        <title>Metagenomic analysis of a methanogenic consortium involved in long chain n-alkane degradation.</title>
        <authorList>
            <person name="Davidova I.A."/>
            <person name="Callaghan A.V."/>
            <person name="Wawrik B."/>
            <person name="Pruitt S."/>
            <person name="Marks C."/>
            <person name="Duncan K.E."/>
            <person name="Suflita J.M."/>
        </authorList>
    </citation>
    <scope>NUCLEOTIDE SEQUENCE [LARGE SCALE GENOMIC DNA]</scope>
    <source>
        <strain evidence="9 10">SPR</strain>
    </source>
</reference>
<gene>
    <name evidence="9" type="ORF">X474_08320</name>
</gene>
<evidence type="ECO:0000256" key="7">
    <source>
        <dbReference type="RuleBase" id="RU003879"/>
    </source>
</evidence>
<keyword evidence="7" id="KW-0653">Protein transport</keyword>
<evidence type="ECO:0000256" key="4">
    <source>
        <dbReference type="ARBA" id="ARBA00022692"/>
    </source>
</evidence>
<dbReference type="Pfam" id="PF02472">
    <property type="entry name" value="ExbD"/>
    <property type="match status" value="1"/>
</dbReference>
<keyword evidence="10" id="KW-1185">Reference proteome</keyword>
<dbReference type="PANTHER" id="PTHR30558">
    <property type="entry name" value="EXBD MEMBRANE COMPONENT OF PMF-DRIVEN MACROMOLECULE IMPORT SYSTEM"/>
    <property type="match status" value="1"/>
</dbReference>
<comment type="subcellular location">
    <subcellularLocation>
        <location evidence="1">Cell membrane</location>
        <topology evidence="1">Single-pass membrane protein</topology>
    </subcellularLocation>
    <subcellularLocation>
        <location evidence="7">Cell membrane</location>
        <topology evidence="7">Single-pass type II membrane protein</topology>
    </subcellularLocation>
</comment>
<evidence type="ECO:0000256" key="6">
    <source>
        <dbReference type="ARBA" id="ARBA00023136"/>
    </source>
</evidence>
<dbReference type="GO" id="GO:0022857">
    <property type="term" value="F:transmembrane transporter activity"/>
    <property type="evidence" value="ECO:0007669"/>
    <property type="project" value="InterPro"/>
</dbReference>
<dbReference type="Proteomes" id="UP000032233">
    <property type="component" value="Unassembled WGS sequence"/>
</dbReference>
<comment type="caution">
    <text evidence="9">The sequence shown here is derived from an EMBL/GenBank/DDBJ whole genome shotgun (WGS) entry which is preliminary data.</text>
</comment>
<dbReference type="OrthoDB" id="9798629at2"/>
<accession>A0A0D2GID5</accession>
<keyword evidence="5 8" id="KW-1133">Transmembrane helix</keyword>
<evidence type="ECO:0000256" key="3">
    <source>
        <dbReference type="ARBA" id="ARBA00022475"/>
    </source>
</evidence>
<comment type="similarity">
    <text evidence="2 7">Belongs to the ExbD/TolR family.</text>
</comment>
<keyword evidence="4 7" id="KW-0812">Transmembrane</keyword>
<dbReference type="EMBL" id="AZAC01000010">
    <property type="protein sequence ID" value="KIX14577.1"/>
    <property type="molecule type" value="Genomic_DNA"/>
</dbReference>
<dbReference type="PANTHER" id="PTHR30558:SF7">
    <property type="entry name" value="TOL-PAL SYSTEM PROTEIN TOLR"/>
    <property type="match status" value="1"/>
</dbReference>
<dbReference type="FunCoup" id="A0A0D2GID5">
    <property type="interactions" value="221"/>
</dbReference>
<sequence length="146" mass="16131">MPYVGQNGRRRVMGEINVVPLVDVMLVLLIIFMVAAPMMVQGLDVNLPETDAGALKQSEELLILSVSKDGRVFLDEFQVEVEGLSLKLKNILSRKPKTRVYLRADRDVAYGTVVKVLAQTRKAGVVNLGMVTEPEKVAPPDKKKKS</sequence>
<dbReference type="Gene3D" id="3.30.420.270">
    <property type="match status" value="1"/>
</dbReference>
<name>A0A0D2GID5_9BACT</name>
<proteinExistence type="inferred from homology"/>
<dbReference type="InParanoid" id="A0A0D2GID5"/>
<evidence type="ECO:0000256" key="1">
    <source>
        <dbReference type="ARBA" id="ARBA00004162"/>
    </source>
</evidence>
<protein>
    <submittedName>
        <fullName evidence="9">Biopolymer transporter TolR</fullName>
    </submittedName>
</protein>
<dbReference type="AlphaFoldDB" id="A0A0D2GID5"/>
<dbReference type="RefSeq" id="WP_044347838.1">
    <property type="nucleotide sequence ID" value="NZ_AZAC01000010.1"/>
</dbReference>
<dbReference type="GO" id="GO:0005886">
    <property type="term" value="C:plasma membrane"/>
    <property type="evidence" value="ECO:0007669"/>
    <property type="project" value="UniProtKB-SubCell"/>
</dbReference>
<feature type="transmembrane region" description="Helical" evidence="8">
    <location>
        <begin position="21"/>
        <end position="40"/>
    </location>
</feature>
<dbReference type="GO" id="GO:0015031">
    <property type="term" value="P:protein transport"/>
    <property type="evidence" value="ECO:0007669"/>
    <property type="project" value="UniProtKB-KW"/>
</dbReference>
<dbReference type="STRING" id="1429043.X474_08320"/>
<keyword evidence="3" id="KW-1003">Cell membrane</keyword>
<organism evidence="9 10">
    <name type="scientific">Dethiosulfatarculus sandiegensis</name>
    <dbReference type="NCBI Taxonomy" id="1429043"/>
    <lineage>
        <taxon>Bacteria</taxon>
        <taxon>Pseudomonadati</taxon>
        <taxon>Thermodesulfobacteriota</taxon>
        <taxon>Desulfarculia</taxon>
        <taxon>Desulfarculales</taxon>
        <taxon>Desulfarculaceae</taxon>
        <taxon>Dethiosulfatarculus</taxon>
    </lineage>
</organism>
<evidence type="ECO:0000256" key="5">
    <source>
        <dbReference type="ARBA" id="ARBA00022989"/>
    </source>
</evidence>
<keyword evidence="7" id="KW-0813">Transport</keyword>